<dbReference type="InterPro" id="IPR036396">
    <property type="entry name" value="Cyt_P450_sf"/>
</dbReference>
<dbReference type="GO" id="GO:0034650">
    <property type="term" value="P:cortisol metabolic process"/>
    <property type="evidence" value="ECO:0007669"/>
    <property type="project" value="TreeGrafter"/>
</dbReference>
<dbReference type="KEGG" id="spar:SPRG_18358"/>
<dbReference type="EMBL" id="KK584332">
    <property type="protein sequence ID" value="KDO16108.1"/>
    <property type="molecule type" value="Genomic_DNA"/>
</dbReference>
<comment type="cofactor">
    <cofactor evidence="1 25">
        <name>heme</name>
        <dbReference type="ChEBI" id="CHEBI:30413"/>
    </cofactor>
</comment>
<dbReference type="GO" id="GO:0020037">
    <property type="term" value="F:heme binding"/>
    <property type="evidence" value="ECO:0007669"/>
    <property type="project" value="InterPro"/>
</dbReference>
<evidence type="ECO:0000256" key="1">
    <source>
        <dbReference type="ARBA" id="ARBA00001971"/>
    </source>
</evidence>
<evidence type="ECO:0000256" key="16">
    <source>
        <dbReference type="ARBA" id="ARBA00023128"/>
    </source>
</evidence>
<keyword evidence="28" id="KW-1185">Reference proteome</keyword>
<evidence type="ECO:0000256" key="24">
    <source>
        <dbReference type="ARBA" id="ARBA00033394"/>
    </source>
</evidence>
<evidence type="ECO:0000256" key="23">
    <source>
        <dbReference type="ARBA" id="ARBA00033274"/>
    </source>
</evidence>
<dbReference type="SUPFAM" id="SSF48264">
    <property type="entry name" value="Cytochrome P450"/>
    <property type="match status" value="1"/>
</dbReference>
<keyword evidence="12" id="KW-0560">Oxidoreductase</keyword>
<keyword evidence="16" id="KW-0496">Mitochondrion</keyword>
<name>A0A067BDC6_SAPPC</name>
<dbReference type="GeneID" id="24139883"/>
<comment type="subcellular location">
    <subcellularLocation>
        <location evidence="2">Mitochondrion inner membrane</location>
        <topology evidence="2">Peripheral membrane protein</topology>
    </subcellularLocation>
</comment>
<evidence type="ECO:0000256" key="17">
    <source>
        <dbReference type="ARBA" id="ARBA00023136"/>
    </source>
</evidence>
<dbReference type="InterPro" id="IPR002401">
    <property type="entry name" value="Cyt_P450_E_grp-I"/>
</dbReference>
<dbReference type="PANTHER" id="PTHR24279">
    <property type="entry name" value="CYTOCHROME P450"/>
    <property type="match status" value="1"/>
</dbReference>
<dbReference type="Gene3D" id="1.10.630.10">
    <property type="entry name" value="Cytochrome P450"/>
    <property type="match status" value="1"/>
</dbReference>
<dbReference type="GO" id="GO:0006700">
    <property type="term" value="P:C21-steroid hormone biosynthetic process"/>
    <property type="evidence" value="ECO:0007669"/>
    <property type="project" value="TreeGrafter"/>
</dbReference>
<feature type="region of interest" description="Disordered" evidence="26">
    <location>
        <begin position="1"/>
        <end position="24"/>
    </location>
</feature>
<evidence type="ECO:0000256" key="25">
    <source>
        <dbReference type="PIRSR" id="PIRSR602401-1"/>
    </source>
</evidence>
<comment type="pathway">
    <text evidence="3">Lipid metabolism; C21-steroid hormone metabolism.</text>
</comment>
<keyword evidence="11" id="KW-0809">Transit peptide</keyword>
<evidence type="ECO:0000256" key="22">
    <source>
        <dbReference type="ARBA" id="ARBA00032666"/>
    </source>
</evidence>
<evidence type="ECO:0000256" key="13">
    <source>
        <dbReference type="ARBA" id="ARBA00023004"/>
    </source>
</evidence>
<evidence type="ECO:0000313" key="27">
    <source>
        <dbReference type="EMBL" id="KDO16108.1"/>
    </source>
</evidence>
<evidence type="ECO:0000256" key="20">
    <source>
        <dbReference type="ARBA" id="ARBA00023250"/>
    </source>
</evidence>
<evidence type="ECO:0000256" key="2">
    <source>
        <dbReference type="ARBA" id="ARBA00004637"/>
    </source>
</evidence>
<evidence type="ECO:0000256" key="4">
    <source>
        <dbReference type="ARBA" id="ARBA00010617"/>
    </source>
</evidence>
<dbReference type="InterPro" id="IPR050479">
    <property type="entry name" value="CYP11_CYP27_families"/>
</dbReference>
<keyword evidence="18" id="KW-1207">Sterol metabolism</keyword>
<evidence type="ECO:0000256" key="3">
    <source>
        <dbReference type="ARBA" id="ARBA00005108"/>
    </source>
</evidence>
<keyword evidence="9 25" id="KW-0479">Metal-binding</keyword>
<evidence type="ECO:0000256" key="7">
    <source>
        <dbReference type="ARBA" id="ARBA00022548"/>
    </source>
</evidence>
<evidence type="ECO:0000256" key="21">
    <source>
        <dbReference type="ARBA" id="ARBA00030343"/>
    </source>
</evidence>
<evidence type="ECO:0000256" key="8">
    <source>
        <dbReference type="ARBA" id="ARBA00022617"/>
    </source>
</evidence>
<protein>
    <recommendedName>
        <fullName evidence="6">Cholesterol side-chain cleavage enzyme, mitochondrial</fullName>
        <ecNumber evidence="5">1.14.15.6</ecNumber>
    </recommendedName>
    <alternativeName>
        <fullName evidence="21">CYPXIA1</fullName>
    </alternativeName>
    <alternativeName>
        <fullName evidence="23">Cholesterol desmolase</fullName>
    </alternativeName>
    <alternativeName>
        <fullName evidence="22">Cytochrome P450 11A1</fullName>
    </alternativeName>
    <alternativeName>
        <fullName evidence="24">Cytochrome P450(scc)</fullName>
    </alternativeName>
</protein>
<organism evidence="27 28">
    <name type="scientific">Saprolegnia parasitica (strain CBS 223.65)</name>
    <dbReference type="NCBI Taxonomy" id="695850"/>
    <lineage>
        <taxon>Eukaryota</taxon>
        <taxon>Sar</taxon>
        <taxon>Stramenopiles</taxon>
        <taxon>Oomycota</taxon>
        <taxon>Saprolegniomycetes</taxon>
        <taxon>Saprolegniales</taxon>
        <taxon>Saprolegniaceae</taxon>
        <taxon>Saprolegnia</taxon>
    </lineage>
</organism>
<dbReference type="EC" id="1.14.15.6" evidence="5"/>
<evidence type="ECO:0000256" key="26">
    <source>
        <dbReference type="SAM" id="MobiDB-lite"/>
    </source>
</evidence>
<evidence type="ECO:0000256" key="18">
    <source>
        <dbReference type="ARBA" id="ARBA00023166"/>
    </source>
</evidence>
<keyword evidence="7" id="KW-0153">Cholesterol metabolism</keyword>
<evidence type="ECO:0000256" key="19">
    <source>
        <dbReference type="ARBA" id="ARBA00023221"/>
    </source>
</evidence>
<evidence type="ECO:0000256" key="6">
    <source>
        <dbReference type="ARBA" id="ARBA00019844"/>
    </source>
</evidence>
<dbReference type="AlphaFoldDB" id="A0A067BDC6"/>
<evidence type="ECO:0000256" key="10">
    <source>
        <dbReference type="ARBA" id="ARBA00022792"/>
    </source>
</evidence>
<keyword evidence="20" id="KW-0755">Steroidogenesis</keyword>
<evidence type="ECO:0000256" key="14">
    <source>
        <dbReference type="ARBA" id="ARBA00023033"/>
    </source>
</evidence>
<keyword evidence="8 25" id="KW-0349">Heme</keyword>
<feature type="binding site" description="axial binding residue" evidence="25">
    <location>
        <position position="85"/>
    </location>
    <ligand>
        <name>heme</name>
        <dbReference type="ChEBI" id="CHEBI:30413"/>
    </ligand>
    <ligandPart>
        <name>Fe</name>
        <dbReference type="ChEBI" id="CHEBI:18248"/>
    </ligandPart>
</feature>
<evidence type="ECO:0000256" key="11">
    <source>
        <dbReference type="ARBA" id="ARBA00022946"/>
    </source>
</evidence>
<evidence type="ECO:0000313" key="28">
    <source>
        <dbReference type="Proteomes" id="UP000030745"/>
    </source>
</evidence>
<evidence type="ECO:0000256" key="5">
    <source>
        <dbReference type="ARBA" id="ARBA00012764"/>
    </source>
</evidence>
<dbReference type="GO" id="GO:0005743">
    <property type="term" value="C:mitochondrial inner membrane"/>
    <property type="evidence" value="ECO:0007669"/>
    <property type="project" value="UniProtKB-SubCell"/>
</dbReference>
<dbReference type="PRINTS" id="PR00463">
    <property type="entry name" value="EP450I"/>
</dbReference>
<dbReference type="RefSeq" id="XP_012213185.1">
    <property type="nucleotide sequence ID" value="XM_012357795.1"/>
</dbReference>
<evidence type="ECO:0000256" key="12">
    <source>
        <dbReference type="ARBA" id="ARBA00023002"/>
    </source>
</evidence>
<reference evidence="27 28" key="1">
    <citation type="journal article" date="2013" name="PLoS Genet.">
        <title>Distinctive expansion of potential virulence genes in the genome of the oomycete fish pathogen Saprolegnia parasitica.</title>
        <authorList>
            <person name="Jiang R.H."/>
            <person name="de Bruijn I."/>
            <person name="Haas B.J."/>
            <person name="Belmonte R."/>
            <person name="Lobach L."/>
            <person name="Christie J."/>
            <person name="van den Ackerveken G."/>
            <person name="Bottin A."/>
            <person name="Bulone V."/>
            <person name="Diaz-Moreno S.M."/>
            <person name="Dumas B."/>
            <person name="Fan L."/>
            <person name="Gaulin E."/>
            <person name="Govers F."/>
            <person name="Grenville-Briggs L.J."/>
            <person name="Horner N.R."/>
            <person name="Levin J.Z."/>
            <person name="Mammella M."/>
            <person name="Meijer H.J."/>
            <person name="Morris P."/>
            <person name="Nusbaum C."/>
            <person name="Oome S."/>
            <person name="Phillips A.J."/>
            <person name="van Rooyen D."/>
            <person name="Rzeszutek E."/>
            <person name="Saraiva M."/>
            <person name="Secombes C.J."/>
            <person name="Seidl M.F."/>
            <person name="Snel B."/>
            <person name="Stassen J.H."/>
            <person name="Sykes S."/>
            <person name="Tripathy S."/>
            <person name="van den Berg H."/>
            <person name="Vega-Arreguin J.C."/>
            <person name="Wawra S."/>
            <person name="Young S.K."/>
            <person name="Zeng Q."/>
            <person name="Dieguez-Uribeondo J."/>
            <person name="Russ C."/>
            <person name="Tyler B.M."/>
            <person name="van West P."/>
        </authorList>
    </citation>
    <scope>NUCLEOTIDE SEQUENCE [LARGE SCALE GENOMIC DNA]</scope>
    <source>
        <strain evidence="27 28">CBS 223.65</strain>
    </source>
</reference>
<dbReference type="VEuPathDB" id="FungiDB:SPRG_18358"/>
<accession>A0A067BDC6</accession>
<evidence type="ECO:0000256" key="9">
    <source>
        <dbReference type="ARBA" id="ARBA00022723"/>
    </source>
</evidence>
<dbReference type="PANTHER" id="PTHR24279:SF3">
    <property type="entry name" value="CHOLESTEROL SIDE-CHAIN CLEAVAGE ENZYME, MITOCHONDRIAL"/>
    <property type="match status" value="1"/>
</dbReference>
<keyword evidence="13 25" id="KW-0408">Iron</keyword>
<keyword evidence="19" id="KW-0753">Steroid metabolism</keyword>
<dbReference type="Proteomes" id="UP000030745">
    <property type="component" value="Unassembled WGS sequence"/>
</dbReference>
<evidence type="ECO:0000256" key="15">
    <source>
        <dbReference type="ARBA" id="ARBA00023098"/>
    </source>
</evidence>
<dbReference type="GO" id="GO:0071375">
    <property type="term" value="P:cellular response to peptide hormone stimulus"/>
    <property type="evidence" value="ECO:0007669"/>
    <property type="project" value="TreeGrafter"/>
</dbReference>
<dbReference type="Pfam" id="PF00067">
    <property type="entry name" value="p450"/>
    <property type="match status" value="1"/>
</dbReference>
<dbReference type="GO" id="GO:0008203">
    <property type="term" value="P:cholesterol metabolic process"/>
    <property type="evidence" value="ECO:0007669"/>
    <property type="project" value="UniProtKB-KW"/>
</dbReference>
<dbReference type="GO" id="GO:0008386">
    <property type="term" value="F:cholesterol monooxygenase (side-chain-cleaving) activity"/>
    <property type="evidence" value="ECO:0007669"/>
    <property type="project" value="UniProtKB-EC"/>
</dbReference>
<keyword evidence="17" id="KW-0472">Membrane</keyword>
<dbReference type="GO" id="GO:0005506">
    <property type="term" value="F:iron ion binding"/>
    <property type="evidence" value="ECO:0007669"/>
    <property type="project" value="InterPro"/>
</dbReference>
<sequence length="138" mass="15922">MTTLTRRGLHRRSGPSGREGGLYPVANPNQRYLTSDLTLLGYKIPARTSSRPHVFDDPTECWTKKSHRQAAAHSTLPFRMGARSCVGRRLAETEMYLLLSHLLRTMEVRWILTEVHPKAVIHMLMTPEKELTLRFQPW</sequence>
<keyword evidence="14" id="KW-0503">Monooxygenase</keyword>
<comment type="similarity">
    <text evidence="4">Belongs to the cytochrome P450 family.</text>
</comment>
<proteinExistence type="inferred from homology"/>
<dbReference type="GO" id="GO:0006704">
    <property type="term" value="P:glucocorticoid biosynthetic process"/>
    <property type="evidence" value="ECO:0007669"/>
    <property type="project" value="TreeGrafter"/>
</dbReference>
<dbReference type="InterPro" id="IPR001128">
    <property type="entry name" value="Cyt_P450"/>
</dbReference>
<dbReference type="STRING" id="695850.A0A067BDC6"/>
<keyword evidence="10" id="KW-0999">Mitochondrion inner membrane</keyword>
<gene>
    <name evidence="27" type="ORF">SPRG_18358</name>
</gene>
<dbReference type="OrthoDB" id="3945418at2759"/>
<keyword evidence="15" id="KW-0443">Lipid metabolism</keyword>